<dbReference type="GO" id="GO:0000155">
    <property type="term" value="F:phosphorelay sensor kinase activity"/>
    <property type="evidence" value="ECO:0007669"/>
    <property type="project" value="InterPro"/>
</dbReference>
<dbReference type="InterPro" id="IPR004358">
    <property type="entry name" value="Sig_transdc_His_kin-like_C"/>
</dbReference>
<dbReference type="InterPro" id="IPR001789">
    <property type="entry name" value="Sig_transdc_resp-reg_receiver"/>
</dbReference>
<dbReference type="RefSeq" id="WP_171223473.1">
    <property type="nucleotide sequence ID" value="NZ_CP053085.1"/>
</dbReference>
<evidence type="ECO:0000259" key="11">
    <source>
        <dbReference type="PROSITE" id="PS50110"/>
    </source>
</evidence>
<comment type="catalytic activity">
    <reaction evidence="1">
        <text>ATP + protein L-histidine = ADP + protein N-phospho-L-histidine.</text>
        <dbReference type="EC" id="2.7.13.3"/>
    </reaction>
</comment>
<dbReference type="Pfam" id="PF02518">
    <property type="entry name" value="HATPase_c"/>
    <property type="match status" value="1"/>
</dbReference>
<dbReference type="Gene3D" id="1.10.287.130">
    <property type="match status" value="1"/>
</dbReference>
<evidence type="ECO:0000313" key="12">
    <source>
        <dbReference type="EMBL" id="QJR34047.1"/>
    </source>
</evidence>
<dbReference type="Gene3D" id="3.30.565.10">
    <property type="entry name" value="Histidine kinase-like ATPase, C-terminal domain"/>
    <property type="match status" value="1"/>
</dbReference>
<dbReference type="GO" id="GO:0005524">
    <property type="term" value="F:ATP binding"/>
    <property type="evidence" value="ECO:0007669"/>
    <property type="project" value="UniProtKB-KW"/>
</dbReference>
<feature type="domain" description="Histidine kinase" evidence="10">
    <location>
        <begin position="40"/>
        <end position="264"/>
    </location>
</feature>
<evidence type="ECO:0000256" key="2">
    <source>
        <dbReference type="ARBA" id="ARBA00012438"/>
    </source>
</evidence>
<dbReference type="PRINTS" id="PR00344">
    <property type="entry name" value="BCTRLSENSOR"/>
</dbReference>
<evidence type="ECO:0000256" key="7">
    <source>
        <dbReference type="ARBA" id="ARBA00022840"/>
    </source>
</evidence>
<dbReference type="SUPFAM" id="SSF52172">
    <property type="entry name" value="CheY-like"/>
    <property type="match status" value="1"/>
</dbReference>
<keyword evidence="6" id="KW-0418">Kinase</keyword>
<dbReference type="Pfam" id="PF00072">
    <property type="entry name" value="Response_reg"/>
    <property type="match status" value="1"/>
</dbReference>
<dbReference type="SMART" id="SM00448">
    <property type="entry name" value="REC"/>
    <property type="match status" value="1"/>
</dbReference>
<keyword evidence="3 9" id="KW-0597">Phosphoprotein</keyword>
<dbReference type="InterPro" id="IPR003594">
    <property type="entry name" value="HATPase_dom"/>
</dbReference>
<dbReference type="CDD" id="cd00082">
    <property type="entry name" value="HisKA"/>
    <property type="match status" value="1"/>
</dbReference>
<evidence type="ECO:0000256" key="6">
    <source>
        <dbReference type="ARBA" id="ARBA00022777"/>
    </source>
</evidence>
<dbReference type="EMBL" id="CP053085">
    <property type="protein sequence ID" value="QJR34047.1"/>
    <property type="molecule type" value="Genomic_DNA"/>
</dbReference>
<dbReference type="PROSITE" id="PS50109">
    <property type="entry name" value="HIS_KIN"/>
    <property type="match status" value="1"/>
</dbReference>
<accession>A0A6M4IKK0</accession>
<gene>
    <name evidence="12" type="ORF">HKW67_00215</name>
</gene>
<dbReference type="SUPFAM" id="SSF55874">
    <property type="entry name" value="ATPase domain of HSP90 chaperone/DNA topoisomerase II/histidine kinase"/>
    <property type="match status" value="1"/>
</dbReference>
<evidence type="ECO:0000256" key="9">
    <source>
        <dbReference type="PROSITE-ProRule" id="PRU00169"/>
    </source>
</evidence>
<proteinExistence type="predicted"/>
<dbReference type="SMART" id="SM00387">
    <property type="entry name" value="HATPase_c"/>
    <property type="match status" value="1"/>
</dbReference>
<dbReference type="SUPFAM" id="SSF47384">
    <property type="entry name" value="Homodimeric domain of signal transducing histidine kinase"/>
    <property type="match status" value="1"/>
</dbReference>
<dbReference type="KEGG" id="ggr:HKW67_00215"/>
<feature type="domain" description="Response regulatory" evidence="11">
    <location>
        <begin position="283"/>
        <end position="401"/>
    </location>
</feature>
<dbReference type="InterPro" id="IPR036890">
    <property type="entry name" value="HATPase_C_sf"/>
</dbReference>
<evidence type="ECO:0000256" key="4">
    <source>
        <dbReference type="ARBA" id="ARBA00022679"/>
    </source>
</evidence>
<organism evidence="12 13">
    <name type="scientific">Gemmatimonas groenlandica</name>
    <dbReference type="NCBI Taxonomy" id="2732249"/>
    <lineage>
        <taxon>Bacteria</taxon>
        <taxon>Pseudomonadati</taxon>
        <taxon>Gemmatimonadota</taxon>
        <taxon>Gemmatimonadia</taxon>
        <taxon>Gemmatimonadales</taxon>
        <taxon>Gemmatimonadaceae</taxon>
        <taxon>Gemmatimonas</taxon>
    </lineage>
</organism>
<feature type="modified residue" description="4-aspartylphosphate" evidence="9">
    <location>
        <position position="337"/>
    </location>
</feature>
<evidence type="ECO:0000256" key="3">
    <source>
        <dbReference type="ARBA" id="ARBA00022553"/>
    </source>
</evidence>
<dbReference type="InterPro" id="IPR036097">
    <property type="entry name" value="HisK_dim/P_sf"/>
</dbReference>
<dbReference type="Proteomes" id="UP000500938">
    <property type="component" value="Chromosome"/>
</dbReference>
<dbReference type="InterPro" id="IPR005467">
    <property type="entry name" value="His_kinase_dom"/>
</dbReference>
<reference evidence="12 13" key="1">
    <citation type="submission" date="2020-05" db="EMBL/GenBank/DDBJ databases">
        <title>Complete genome sequence of Gemmatimonas greenlandica TET16.</title>
        <authorList>
            <person name="Zeng Y."/>
        </authorList>
    </citation>
    <scope>NUCLEOTIDE SEQUENCE [LARGE SCALE GENOMIC DNA]</scope>
    <source>
        <strain evidence="12 13">TET16</strain>
    </source>
</reference>
<dbReference type="EC" id="2.7.13.3" evidence="2"/>
<dbReference type="AlphaFoldDB" id="A0A6M4IKK0"/>
<keyword evidence="4" id="KW-0808">Transferase</keyword>
<name>A0A6M4IKK0_9BACT</name>
<evidence type="ECO:0000259" key="10">
    <source>
        <dbReference type="PROSITE" id="PS50109"/>
    </source>
</evidence>
<keyword evidence="7" id="KW-0067">ATP-binding</keyword>
<evidence type="ECO:0000313" key="13">
    <source>
        <dbReference type="Proteomes" id="UP000500938"/>
    </source>
</evidence>
<dbReference type="PROSITE" id="PS50110">
    <property type="entry name" value="RESPONSE_REGULATORY"/>
    <property type="match status" value="1"/>
</dbReference>
<dbReference type="SMART" id="SM00388">
    <property type="entry name" value="HisKA"/>
    <property type="match status" value="1"/>
</dbReference>
<evidence type="ECO:0000256" key="1">
    <source>
        <dbReference type="ARBA" id="ARBA00000085"/>
    </source>
</evidence>
<dbReference type="InterPro" id="IPR011006">
    <property type="entry name" value="CheY-like_superfamily"/>
</dbReference>
<dbReference type="Gene3D" id="3.40.50.2300">
    <property type="match status" value="1"/>
</dbReference>
<evidence type="ECO:0000256" key="8">
    <source>
        <dbReference type="ARBA" id="ARBA00023012"/>
    </source>
</evidence>
<dbReference type="PANTHER" id="PTHR43065">
    <property type="entry name" value="SENSOR HISTIDINE KINASE"/>
    <property type="match status" value="1"/>
</dbReference>
<dbReference type="CDD" id="cd00156">
    <property type="entry name" value="REC"/>
    <property type="match status" value="1"/>
</dbReference>
<keyword evidence="5" id="KW-0547">Nucleotide-binding</keyword>
<keyword evidence="13" id="KW-1185">Reference proteome</keyword>
<evidence type="ECO:0000256" key="5">
    <source>
        <dbReference type="ARBA" id="ARBA00022741"/>
    </source>
</evidence>
<sequence length="408" mass="43720">MSSRPDREVGVAVDIAERQLMESRLRQTQKMEAMGRLAGGIAHDFNNLLTVIGSSAMFLQQCLPPEMYAALDDARQIEVAVERAALLTRQLLRFSREQLPLSELVVIDALVENTEPLLRRLVGSHIEVAALAGAPGVGVLADQGQLVQVLLNLAANARDAMPEGGVLTLETAIRAVDGAMADRMQLPRAGEYVELSVSDTGMGMDDATLARAFDAFYTTKAAERGTGLGLATVRSIVTGMHGAVTAVSRKGIGSIFKALLPAQSGRISADTGTPSPVRGQGETIVVVEDEGYARVALSRMLTHLGYVVLSARHGRDAVRIWEDAGGPAGRVDLVVTDVVMPELTGPALADELRARHPHQALLFVTGYTGREMDEAHDHRDIRTLSKPLSVGTLSQAVRREIRRMNAAA</sequence>
<dbReference type="InterPro" id="IPR003661">
    <property type="entry name" value="HisK_dim/P_dom"/>
</dbReference>
<protein>
    <recommendedName>
        <fullName evidence="2">histidine kinase</fullName>
        <ecNumber evidence="2">2.7.13.3</ecNumber>
    </recommendedName>
</protein>
<dbReference type="PANTHER" id="PTHR43065:SF46">
    <property type="entry name" value="C4-DICARBOXYLATE TRANSPORT SENSOR PROTEIN DCTB"/>
    <property type="match status" value="1"/>
</dbReference>
<keyword evidence="8" id="KW-0902">Two-component regulatory system</keyword>